<keyword evidence="1 4" id="KW-0479">Metal-binding</keyword>
<dbReference type="GO" id="GO:0008270">
    <property type="term" value="F:zinc ion binding"/>
    <property type="evidence" value="ECO:0007669"/>
    <property type="project" value="UniProtKB-KW"/>
</dbReference>
<dbReference type="Gene3D" id="3.30.1370.210">
    <property type="match status" value="1"/>
</dbReference>
<keyword evidence="3 4" id="KW-0862">Zinc</keyword>
<dbReference type="AlphaFoldDB" id="A0A6A4I819"/>
<organism evidence="6 7">
    <name type="scientific">Gymnopus androsaceus JB14</name>
    <dbReference type="NCBI Taxonomy" id="1447944"/>
    <lineage>
        <taxon>Eukaryota</taxon>
        <taxon>Fungi</taxon>
        <taxon>Dikarya</taxon>
        <taxon>Basidiomycota</taxon>
        <taxon>Agaricomycotina</taxon>
        <taxon>Agaricomycetes</taxon>
        <taxon>Agaricomycetidae</taxon>
        <taxon>Agaricales</taxon>
        <taxon>Marasmiineae</taxon>
        <taxon>Omphalotaceae</taxon>
        <taxon>Gymnopus</taxon>
    </lineage>
</organism>
<evidence type="ECO:0000256" key="4">
    <source>
        <dbReference type="PROSITE-ProRule" id="PRU00723"/>
    </source>
</evidence>
<feature type="domain" description="C3H1-type" evidence="5">
    <location>
        <begin position="6"/>
        <end position="32"/>
    </location>
</feature>
<evidence type="ECO:0000259" key="5">
    <source>
        <dbReference type="PROSITE" id="PS50103"/>
    </source>
</evidence>
<feature type="zinc finger region" description="C3H1-type" evidence="4">
    <location>
        <begin position="6"/>
        <end position="32"/>
    </location>
</feature>
<dbReference type="Pfam" id="PF00642">
    <property type="entry name" value="zf-CCCH"/>
    <property type="match status" value="1"/>
</dbReference>
<reference evidence="6" key="1">
    <citation type="journal article" date="2019" name="Environ. Microbiol.">
        <title>Fungal ecological strategies reflected in gene transcription - a case study of two litter decomposers.</title>
        <authorList>
            <person name="Barbi F."/>
            <person name="Kohler A."/>
            <person name="Barry K."/>
            <person name="Baskaran P."/>
            <person name="Daum C."/>
            <person name="Fauchery L."/>
            <person name="Ihrmark K."/>
            <person name="Kuo A."/>
            <person name="LaButti K."/>
            <person name="Lipzen A."/>
            <person name="Morin E."/>
            <person name="Grigoriev I.V."/>
            <person name="Henrissat B."/>
            <person name="Lindahl B."/>
            <person name="Martin F."/>
        </authorList>
    </citation>
    <scope>NUCLEOTIDE SEQUENCE</scope>
    <source>
        <strain evidence="6">JB14</strain>
    </source>
</reference>
<dbReference type="EMBL" id="ML769408">
    <property type="protein sequence ID" value="KAE9405538.1"/>
    <property type="molecule type" value="Genomic_DNA"/>
</dbReference>
<evidence type="ECO:0000313" key="7">
    <source>
        <dbReference type="Proteomes" id="UP000799118"/>
    </source>
</evidence>
<feature type="zinc finger region" description="C3H1-type" evidence="4">
    <location>
        <begin position="128"/>
        <end position="156"/>
    </location>
</feature>
<dbReference type="PROSITE" id="PS50103">
    <property type="entry name" value="ZF_C3H1"/>
    <property type="match status" value="3"/>
</dbReference>
<protein>
    <recommendedName>
        <fullName evidence="5">C3H1-type domain-containing protein</fullName>
    </recommendedName>
</protein>
<dbReference type="SUPFAM" id="SSF90229">
    <property type="entry name" value="CCCH zinc finger"/>
    <property type="match status" value="1"/>
</dbReference>
<dbReference type="Pfam" id="PF22628">
    <property type="entry name" value="zf-CCCH_10"/>
    <property type="match status" value="1"/>
</dbReference>
<keyword evidence="2 4" id="KW-0863">Zinc-finger</keyword>
<dbReference type="SMART" id="SM00356">
    <property type="entry name" value="ZnF_C3H1"/>
    <property type="match status" value="4"/>
</dbReference>
<dbReference type="InterPro" id="IPR036855">
    <property type="entry name" value="Znf_CCCH_sf"/>
</dbReference>
<feature type="domain" description="C3H1-type" evidence="5">
    <location>
        <begin position="128"/>
        <end position="156"/>
    </location>
</feature>
<keyword evidence="7" id="KW-1185">Reference proteome</keyword>
<dbReference type="InterPro" id="IPR054429">
    <property type="entry name" value="Znf-CCCH_Muscleblind-like"/>
</dbReference>
<dbReference type="Proteomes" id="UP000799118">
    <property type="component" value="Unassembled WGS sequence"/>
</dbReference>
<dbReference type="Pfam" id="PF14608">
    <property type="entry name" value="zf-CCCH_2"/>
    <property type="match status" value="1"/>
</dbReference>
<dbReference type="Gene3D" id="4.10.1000.10">
    <property type="entry name" value="Zinc finger, CCCH-type"/>
    <property type="match status" value="1"/>
</dbReference>
<sequence>MAHPADHTPQTCWNYVRGNCSRPNCKYSHPVGISFPPYHRNSPFGSSKPLPLSAQIDSGECYETNGPQEAPNTTVFTPIAWKTAPCKHFSETGSCPMGDTCKFVHDMDLLYAKADSRTSGVFLNESAPSTRPHCWSFVQGKCKNTAATCRYFHPTNKEAYKKYTPCLNWPNCSRTNCRFKHPEPLLDNAKPFAAIPAQRSVPVYSSPSLTYPMHSLPSSLGTPLVSPPNPQEIGGMTYYYSPPSMPSLAPIYPAATLHADNYFLPMGSPHSLYQASPYIPFQLNGFNSRGFSPADASASWVSRTDAPPEVQNELNLPSGGMRRKGTKGANSDLNWRLRPVHARRISVSTGVHATGAPVPL</sequence>
<dbReference type="InterPro" id="IPR000571">
    <property type="entry name" value="Znf_CCCH"/>
</dbReference>
<accession>A0A6A4I819</accession>
<feature type="zinc finger region" description="C3H1-type" evidence="4">
    <location>
        <begin position="80"/>
        <end position="108"/>
    </location>
</feature>
<evidence type="ECO:0000256" key="3">
    <source>
        <dbReference type="ARBA" id="ARBA00022833"/>
    </source>
</evidence>
<proteinExistence type="predicted"/>
<evidence type="ECO:0000313" key="6">
    <source>
        <dbReference type="EMBL" id="KAE9405538.1"/>
    </source>
</evidence>
<evidence type="ECO:0000256" key="1">
    <source>
        <dbReference type="ARBA" id="ARBA00022723"/>
    </source>
</evidence>
<name>A0A6A4I819_9AGAR</name>
<feature type="domain" description="C3H1-type" evidence="5">
    <location>
        <begin position="80"/>
        <end position="108"/>
    </location>
</feature>
<dbReference type="OrthoDB" id="410307at2759"/>
<evidence type="ECO:0000256" key="2">
    <source>
        <dbReference type="ARBA" id="ARBA00022771"/>
    </source>
</evidence>
<gene>
    <name evidence="6" type="ORF">BT96DRAFT_916014</name>
</gene>